<dbReference type="InterPro" id="IPR025669">
    <property type="entry name" value="AAA_dom"/>
</dbReference>
<dbReference type="EMBL" id="CAEZSX010000095">
    <property type="protein sequence ID" value="CAB4556533.1"/>
    <property type="molecule type" value="Genomic_DNA"/>
</dbReference>
<reference evidence="2" key="1">
    <citation type="submission" date="2020-05" db="EMBL/GenBank/DDBJ databases">
        <authorList>
            <person name="Chiriac C."/>
            <person name="Salcher M."/>
            <person name="Ghai R."/>
            <person name="Kavagutti S V."/>
        </authorList>
    </citation>
    <scope>NUCLEOTIDE SEQUENCE</scope>
</reference>
<dbReference type="PANTHER" id="PTHR13696">
    <property type="entry name" value="P-LOOP CONTAINING NUCLEOSIDE TRIPHOSPHATE HYDROLASE"/>
    <property type="match status" value="1"/>
</dbReference>
<evidence type="ECO:0000313" key="2">
    <source>
        <dbReference type="EMBL" id="CAB4556533.1"/>
    </source>
</evidence>
<dbReference type="InterPro" id="IPR050678">
    <property type="entry name" value="DNA_Partitioning_ATPase"/>
</dbReference>
<dbReference type="InterPro" id="IPR027417">
    <property type="entry name" value="P-loop_NTPase"/>
</dbReference>
<proteinExistence type="predicted"/>
<organism evidence="2">
    <name type="scientific">freshwater metagenome</name>
    <dbReference type="NCBI Taxonomy" id="449393"/>
    <lineage>
        <taxon>unclassified sequences</taxon>
        <taxon>metagenomes</taxon>
        <taxon>ecological metagenomes</taxon>
    </lineage>
</organism>
<dbReference type="Pfam" id="PF13614">
    <property type="entry name" value="AAA_31"/>
    <property type="match status" value="1"/>
</dbReference>
<gene>
    <name evidence="2" type="ORF">UFOPK1537_00641</name>
</gene>
<protein>
    <submittedName>
        <fullName evidence="2">Unannotated protein</fullName>
    </submittedName>
</protein>
<dbReference type="PANTHER" id="PTHR13696:SF52">
    <property type="entry name" value="PARA FAMILY PROTEIN CT_582"/>
    <property type="match status" value="1"/>
</dbReference>
<dbReference type="CDD" id="cd02042">
    <property type="entry name" value="ParAB_family"/>
    <property type="match status" value="1"/>
</dbReference>
<name>A0A6J6D2A8_9ZZZZ</name>
<feature type="domain" description="AAA" evidence="1">
    <location>
        <begin position="1"/>
        <end position="180"/>
    </location>
</feature>
<dbReference type="SUPFAM" id="SSF52540">
    <property type="entry name" value="P-loop containing nucleoside triphosphate hydrolases"/>
    <property type="match status" value="1"/>
</dbReference>
<evidence type="ECO:0000259" key="1">
    <source>
        <dbReference type="Pfam" id="PF13614"/>
    </source>
</evidence>
<dbReference type="AlphaFoldDB" id="A0A6J6D2A8"/>
<accession>A0A6J6D2A8</accession>
<dbReference type="Gene3D" id="3.40.50.300">
    <property type="entry name" value="P-loop containing nucleotide triphosphate hydrolases"/>
    <property type="match status" value="1"/>
</dbReference>
<sequence>MHVLSVSSLKGGVGKTTVALGLASAALSRGLRTLVVDLDPQSDATTALGATRETKLSCAEVLKLPKHANVVKAIVASDWESPSGGVMDLLPGSPKVVEFDSPTPTKRDLWRLEEALSRVETEYDLVIVDTPPSLNGLTQLAWTASDRVLIVAEPSIFSVLAADRAMRAITEISKQTAGRLQPLGVLINRYIPASKEHQFRLAELEQLFGSELMSVAIEEHSAVQQAQGAARPIHSWPGEVAVNTGKSFELVLDKLFESRSVDTSKRSGRKASKALKGAKIRRGSSIQAVLDLVDEP</sequence>